<dbReference type="PROSITE" id="PS50112">
    <property type="entry name" value="PAS"/>
    <property type="match status" value="1"/>
</dbReference>
<dbReference type="InterPro" id="IPR043128">
    <property type="entry name" value="Rev_trsase/Diguanyl_cyclase"/>
</dbReference>
<evidence type="ECO:0000259" key="2">
    <source>
        <dbReference type="PROSITE" id="PS50112"/>
    </source>
</evidence>
<dbReference type="PROSITE" id="PS50887">
    <property type="entry name" value="GGDEF"/>
    <property type="match status" value="1"/>
</dbReference>
<dbReference type="NCBIfam" id="TIGR00229">
    <property type="entry name" value="sensory_box"/>
    <property type="match status" value="1"/>
</dbReference>
<evidence type="ECO:0000259" key="4">
    <source>
        <dbReference type="PROSITE" id="PS50887"/>
    </source>
</evidence>
<dbReference type="Gene3D" id="3.30.70.270">
    <property type="match status" value="1"/>
</dbReference>
<accession>A0A285EHE5</accession>
<gene>
    <name evidence="5" type="ORF">SAMN06893097_10782</name>
</gene>
<dbReference type="PANTHER" id="PTHR44757:SF2">
    <property type="entry name" value="BIOFILM ARCHITECTURE MAINTENANCE PROTEIN MBAA"/>
    <property type="match status" value="1"/>
</dbReference>
<feature type="domain" description="PAS" evidence="2">
    <location>
        <begin position="37"/>
        <end position="99"/>
    </location>
</feature>
<reference evidence="5 6" key="1">
    <citation type="submission" date="2017-09" db="EMBL/GenBank/DDBJ databases">
        <authorList>
            <person name="Ehlers B."/>
            <person name="Leendertz F.H."/>
        </authorList>
    </citation>
    <scope>NUCLEOTIDE SEQUENCE [LARGE SCALE GENOMIC DNA]</scope>
    <source>
        <strain evidence="5 6">DSM 46844</strain>
    </source>
</reference>
<dbReference type="InterPro" id="IPR013656">
    <property type="entry name" value="PAS_4"/>
</dbReference>
<dbReference type="InterPro" id="IPR029787">
    <property type="entry name" value="Nucleotide_cyclase"/>
</dbReference>
<feature type="compositionally biased region" description="Basic and acidic residues" evidence="1">
    <location>
        <begin position="7"/>
        <end position="23"/>
    </location>
</feature>
<evidence type="ECO:0000256" key="1">
    <source>
        <dbReference type="SAM" id="MobiDB-lite"/>
    </source>
</evidence>
<dbReference type="PANTHER" id="PTHR44757">
    <property type="entry name" value="DIGUANYLATE CYCLASE DGCP"/>
    <property type="match status" value="1"/>
</dbReference>
<sequence>MVGGVVLEEKGRRVPQGEEEAGRVHRHVHAGPVADPLSTVPDAVYRLDAEGRFTYVNAAAAALLDRPVHDLVGQDSLECFPEARGTVLEERYRAALADGGTRTVTFFYRPRDRWYEARVFPGSAGLTVFLRDVDEEHRAQAARTEEIAQLTAVLDGLPSPTVLLDANGRIVSANRRWLAASEIVRRAGYRAAAVGDDYLEVFALSVEGEDREAIVRGVGELLAGGPGVADRAFTRDYAHALGSEHSWFRIQAARVEPSGRVVVTHIDITERVRNQQALAWQANHDDLTGLPNRSRLLELIGDALAEPDGRAALLFLDLDGFKTVNDSLGHAVGDELLRQVGARLAEQVRPGDSVGRLGGDQFLVLARDCDTSEAAALAFRLQTSFTRPFQAAGISVPLSVSIGVAAAQPGVRQAHQLLSDADTAAYAAKGAGRDRIHLFSPGLRDAARWRLEVANRLRDGAVDQFVVHYQPVVRVDTGEVDGVEALLRWQHPDRGLLSPDAFLSVAEETGQLIPITRWLLGETTRQAAQWAADGLPLRMSVNISARHFSAETLVRDVRVALHDSGLPAEWLVLELTETSVAEDPTRAEDQLSVLRNSGVRVAIDDFGTGWSSLAQLLALPIGTLKIDRSLLTAAARLAAGGSGPVLAAIVSLARTLGIRSVAEGVETAEHLQMVRDAGCDLAQGYLLGRPMPAGEVPRWASRVRAAGGDSCALALQGQSC</sequence>
<dbReference type="SMART" id="SM00091">
    <property type="entry name" value="PAS"/>
    <property type="match status" value="2"/>
</dbReference>
<dbReference type="SUPFAM" id="SSF55073">
    <property type="entry name" value="Nucleotide cyclase"/>
    <property type="match status" value="1"/>
</dbReference>
<dbReference type="AlphaFoldDB" id="A0A285EHE5"/>
<organism evidence="5 6">
    <name type="scientific">Geodermatophilus sabuli</name>
    <dbReference type="NCBI Taxonomy" id="1564158"/>
    <lineage>
        <taxon>Bacteria</taxon>
        <taxon>Bacillati</taxon>
        <taxon>Actinomycetota</taxon>
        <taxon>Actinomycetes</taxon>
        <taxon>Geodermatophilales</taxon>
        <taxon>Geodermatophilaceae</taxon>
        <taxon>Geodermatophilus</taxon>
    </lineage>
</organism>
<feature type="domain" description="EAL" evidence="3">
    <location>
        <begin position="446"/>
        <end position="704"/>
    </location>
</feature>
<dbReference type="Gene3D" id="3.30.450.20">
    <property type="entry name" value="PAS domain"/>
    <property type="match status" value="2"/>
</dbReference>
<dbReference type="Pfam" id="PF08448">
    <property type="entry name" value="PAS_4"/>
    <property type="match status" value="2"/>
</dbReference>
<feature type="domain" description="GGDEF" evidence="4">
    <location>
        <begin position="309"/>
        <end position="441"/>
    </location>
</feature>
<dbReference type="Proteomes" id="UP000219514">
    <property type="component" value="Unassembled WGS sequence"/>
</dbReference>
<feature type="region of interest" description="Disordered" evidence="1">
    <location>
        <begin position="1"/>
        <end position="24"/>
    </location>
</feature>
<dbReference type="SMART" id="SM00052">
    <property type="entry name" value="EAL"/>
    <property type="match status" value="1"/>
</dbReference>
<dbReference type="CDD" id="cd01949">
    <property type="entry name" value="GGDEF"/>
    <property type="match status" value="1"/>
</dbReference>
<evidence type="ECO:0000313" key="6">
    <source>
        <dbReference type="Proteomes" id="UP000219514"/>
    </source>
</evidence>
<dbReference type="InterPro" id="IPR000160">
    <property type="entry name" value="GGDEF_dom"/>
</dbReference>
<dbReference type="InterPro" id="IPR035919">
    <property type="entry name" value="EAL_sf"/>
</dbReference>
<protein>
    <submittedName>
        <fullName evidence="5">PAS domain S-box-containing protein/diguanylate cyclase (GGDEF) domain-containing protein</fullName>
    </submittedName>
</protein>
<proteinExistence type="predicted"/>
<dbReference type="InterPro" id="IPR000014">
    <property type="entry name" value="PAS"/>
</dbReference>
<dbReference type="Pfam" id="PF00990">
    <property type="entry name" value="GGDEF"/>
    <property type="match status" value="1"/>
</dbReference>
<name>A0A285EHE5_9ACTN</name>
<dbReference type="EMBL" id="OBDO01000007">
    <property type="protein sequence ID" value="SNX97441.1"/>
    <property type="molecule type" value="Genomic_DNA"/>
</dbReference>
<dbReference type="InterPro" id="IPR035965">
    <property type="entry name" value="PAS-like_dom_sf"/>
</dbReference>
<dbReference type="InterPro" id="IPR052155">
    <property type="entry name" value="Biofilm_reg_signaling"/>
</dbReference>
<keyword evidence="6" id="KW-1185">Reference proteome</keyword>
<evidence type="ECO:0000313" key="5">
    <source>
        <dbReference type="EMBL" id="SNX97441.1"/>
    </source>
</evidence>
<dbReference type="Gene3D" id="3.20.20.450">
    <property type="entry name" value="EAL domain"/>
    <property type="match status" value="1"/>
</dbReference>
<dbReference type="InterPro" id="IPR001633">
    <property type="entry name" value="EAL_dom"/>
</dbReference>
<dbReference type="SUPFAM" id="SSF55785">
    <property type="entry name" value="PYP-like sensor domain (PAS domain)"/>
    <property type="match status" value="2"/>
</dbReference>
<dbReference type="SUPFAM" id="SSF141868">
    <property type="entry name" value="EAL domain-like"/>
    <property type="match status" value="1"/>
</dbReference>
<dbReference type="CDD" id="cd00130">
    <property type="entry name" value="PAS"/>
    <property type="match status" value="1"/>
</dbReference>
<dbReference type="PROSITE" id="PS50883">
    <property type="entry name" value="EAL"/>
    <property type="match status" value="1"/>
</dbReference>
<dbReference type="NCBIfam" id="TIGR00254">
    <property type="entry name" value="GGDEF"/>
    <property type="match status" value="1"/>
</dbReference>
<dbReference type="Pfam" id="PF00563">
    <property type="entry name" value="EAL"/>
    <property type="match status" value="1"/>
</dbReference>
<dbReference type="CDD" id="cd01948">
    <property type="entry name" value="EAL"/>
    <property type="match status" value="1"/>
</dbReference>
<evidence type="ECO:0000259" key="3">
    <source>
        <dbReference type="PROSITE" id="PS50883"/>
    </source>
</evidence>
<dbReference type="SMART" id="SM00267">
    <property type="entry name" value="GGDEF"/>
    <property type="match status" value="1"/>
</dbReference>